<reference evidence="1" key="1">
    <citation type="journal article" date="2014" name="Int. J. Syst. Evol. Microbiol.">
        <title>Complete genome sequence of Corynebacterium casei LMG S-19264T (=DSM 44701T), isolated from a smear-ripened cheese.</title>
        <authorList>
            <consortium name="US DOE Joint Genome Institute (JGI-PGF)"/>
            <person name="Walter F."/>
            <person name="Albersmeier A."/>
            <person name="Kalinowski J."/>
            <person name="Ruckert C."/>
        </authorList>
    </citation>
    <scope>NUCLEOTIDE SEQUENCE</scope>
    <source>
        <strain evidence="1">CGMCC 1.15958</strain>
    </source>
</reference>
<evidence type="ECO:0000313" key="2">
    <source>
        <dbReference type="Proteomes" id="UP000609064"/>
    </source>
</evidence>
<evidence type="ECO:0000313" key="1">
    <source>
        <dbReference type="EMBL" id="GGD78020.1"/>
    </source>
</evidence>
<organism evidence="1 2">
    <name type="scientific">Emticicia aquatilis</name>
    <dbReference type="NCBI Taxonomy" id="1537369"/>
    <lineage>
        <taxon>Bacteria</taxon>
        <taxon>Pseudomonadati</taxon>
        <taxon>Bacteroidota</taxon>
        <taxon>Cytophagia</taxon>
        <taxon>Cytophagales</taxon>
        <taxon>Leadbetterellaceae</taxon>
        <taxon>Emticicia</taxon>
    </lineage>
</organism>
<name>A0A916Z6Z2_9BACT</name>
<protein>
    <submittedName>
        <fullName evidence="1">Uncharacterized protein</fullName>
    </submittedName>
</protein>
<gene>
    <name evidence="1" type="ORF">GCM10011514_47480</name>
</gene>
<dbReference type="EMBL" id="BMKK01000013">
    <property type="protein sequence ID" value="GGD78020.1"/>
    <property type="molecule type" value="Genomic_DNA"/>
</dbReference>
<dbReference type="RefSeq" id="WP_188770177.1">
    <property type="nucleotide sequence ID" value="NZ_BMKK01000013.1"/>
</dbReference>
<sequence length="150" mass="17760">MDYYMPSKQIEFDHIIEGFRAKTLPAKEWTHEAHLIAGLWHVANFDYDDALVKMRENIKTYNEASGGQNTDSSGYHESITVFWVWLLNEFWQRNSTHNRNFEQVCNAFLKSKYCDRNAAFTFYTREKLLSREARLTFVAPDIQAFDFDIL</sequence>
<dbReference type="AlphaFoldDB" id="A0A916Z6Z2"/>
<reference evidence="1" key="2">
    <citation type="submission" date="2020-09" db="EMBL/GenBank/DDBJ databases">
        <authorList>
            <person name="Sun Q."/>
            <person name="Zhou Y."/>
        </authorList>
    </citation>
    <scope>NUCLEOTIDE SEQUENCE</scope>
    <source>
        <strain evidence="1">CGMCC 1.15958</strain>
    </source>
</reference>
<dbReference type="Proteomes" id="UP000609064">
    <property type="component" value="Unassembled WGS sequence"/>
</dbReference>
<comment type="caution">
    <text evidence="1">The sequence shown here is derived from an EMBL/GenBank/DDBJ whole genome shotgun (WGS) entry which is preliminary data.</text>
</comment>
<keyword evidence="2" id="KW-1185">Reference proteome</keyword>
<proteinExistence type="predicted"/>
<accession>A0A916Z6Z2</accession>